<evidence type="ECO:0000256" key="3">
    <source>
        <dbReference type="ARBA" id="ARBA00022840"/>
    </source>
</evidence>
<keyword evidence="1 7" id="KW-0436">Ligase</keyword>
<feature type="domain" description="Mur ligase central" evidence="6">
    <location>
        <begin position="180"/>
        <end position="372"/>
    </location>
</feature>
<dbReference type="InterPro" id="IPR036565">
    <property type="entry name" value="Mur-like_cat_sf"/>
</dbReference>
<feature type="domain" description="Mur ligase C-terminal" evidence="5">
    <location>
        <begin position="394"/>
        <end position="516"/>
    </location>
</feature>
<dbReference type="InterPro" id="IPR051046">
    <property type="entry name" value="MurCDEF_CellWall_CoF430Synth"/>
</dbReference>
<evidence type="ECO:0000256" key="1">
    <source>
        <dbReference type="ARBA" id="ARBA00022598"/>
    </source>
</evidence>
<protein>
    <submittedName>
        <fullName evidence="7">UDP-N-acetylmuramoyl-tripeptide--D-alanyl-D-alanine ligase</fullName>
    </submittedName>
</protein>
<feature type="transmembrane region" description="Helical" evidence="4">
    <location>
        <begin position="126"/>
        <end position="150"/>
    </location>
</feature>
<keyword evidence="4" id="KW-1133">Transmembrane helix</keyword>
<keyword evidence="2" id="KW-0547">Nucleotide-binding</keyword>
<dbReference type="InterPro" id="IPR004101">
    <property type="entry name" value="Mur_ligase_C"/>
</dbReference>
<reference evidence="7" key="2">
    <citation type="submission" date="2024-05" db="EMBL/GenBank/DDBJ databases">
        <title>Rhodohalobacter halophilus gen. nov., sp. nov., a moderately halophilic member of the family Balneolaceae.</title>
        <authorList>
            <person name="Xia J."/>
        </authorList>
    </citation>
    <scope>NUCLEOTIDE SEQUENCE</scope>
    <source>
        <strain evidence="7">WB101</strain>
    </source>
</reference>
<gene>
    <name evidence="7" type="ORF">L6773_08410</name>
</gene>
<dbReference type="Gene3D" id="3.90.190.20">
    <property type="entry name" value="Mur ligase, C-terminal domain"/>
    <property type="match status" value="1"/>
</dbReference>
<name>A0ABS9KCL2_9BACT</name>
<dbReference type="PANTHER" id="PTHR43024:SF1">
    <property type="entry name" value="UDP-N-ACETYLMURAMOYL-TRIPEPTIDE--D-ALANYL-D-ALANINE LIGASE"/>
    <property type="match status" value="1"/>
</dbReference>
<dbReference type="Proteomes" id="UP001165366">
    <property type="component" value="Unassembled WGS sequence"/>
</dbReference>
<dbReference type="SUPFAM" id="SSF53244">
    <property type="entry name" value="MurD-like peptide ligases, peptide-binding domain"/>
    <property type="match status" value="1"/>
</dbReference>
<organism evidence="7 8">
    <name type="scientific">Rhodohalobacter sulfatireducens</name>
    <dbReference type="NCBI Taxonomy" id="2911366"/>
    <lineage>
        <taxon>Bacteria</taxon>
        <taxon>Pseudomonadati</taxon>
        <taxon>Balneolota</taxon>
        <taxon>Balneolia</taxon>
        <taxon>Balneolales</taxon>
        <taxon>Balneolaceae</taxon>
        <taxon>Rhodohalobacter</taxon>
    </lineage>
</organism>
<evidence type="ECO:0000259" key="5">
    <source>
        <dbReference type="Pfam" id="PF02875"/>
    </source>
</evidence>
<evidence type="ECO:0000313" key="7">
    <source>
        <dbReference type="EMBL" id="MCG2588583.1"/>
    </source>
</evidence>
<proteinExistence type="predicted"/>
<comment type="caution">
    <text evidence="7">The sequence shown here is derived from an EMBL/GenBank/DDBJ whole genome shotgun (WGS) entry which is preliminary data.</text>
</comment>
<dbReference type="PANTHER" id="PTHR43024">
    <property type="entry name" value="UDP-N-ACETYLMURAMOYL-TRIPEPTIDE--D-ALANYL-D-ALANINE LIGASE"/>
    <property type="match status" value="1"/>
</dbReference>
<keyword evidence="8" id="KW-1185">Reference proteome</keyword>
<keyword evidence="4" id="KW-0812">Transmembrane</keyword>
<keyword evidence="4" id="KW-0472">Membrane</keyword>
<dbReference type="Gene3D" id="3.40.1190.10">
    <property type="entry name" value="Mur-like, catalytic domain"/>
    <property type="match status" value="1"/>
</dbReference>
<reference evidence="7" key="1">
    <citation type="submission" date="2022-01" db="EMBL/GenBank/DDBJ databases">
        <authorList>
            <person name="Wang Y."/>
        </authorList>
    </citation>
    <scope>NUCLEOTIDE SEQUENCE</scope>
    <source>
        <strain evidence="7">WB101</strain>
    </source>
</reference>
<dbReference type="RefSeq" id="WP_237853423.1">
    <property type="nucleotide sequence ID" value="NZ_JAKLWS010000008.1"/>
</dbReference>
<evidence type="ECO:0000256" key="2">
    <source>
        <dbReference type="ARBA" id="ARBA00022741"/>
    </source>
</evidence>
<keyword evidence="3" id="KW-0067">ATP-binding</keyword>
<dbReference type="SUPFAM" id="SSF53623">
    <property type="entry name" value="MurD-like peptide ligases, catalytic domain"/>
    <property type="match status" value="1"/>
</dbReference>
<dbReference type="GO" id="GO:0016874">
    <property type="term" value="F:ligase activity"/>
    <property type="evidence" value="ECO:0007669"/>
    <property type="project" value="UniProtKB-KW"/>
</dbReference>
<evidence type="ECO:0000256" key="4">
    <source>
        <dbReference type="SAM" id="Phobius"/>
    </source>
</evidence>
<feature type="transmembrane region" description="Helical" evidence="4">
    <location>
        <begin position="47"/>
        <end position="64"/>
    </location>
</feature>
<dbReference type="Pfam" id="PF08245">
    <property type="entry name" value="Mur_ligase_M"/>
    <property type="match status" value="1"/>
</dbReference>
<feature type="transmembrane region" description="Helical" evidence="4">
    <location>
        <begin position="85"/>
        <end position="103"/>
    </location>
</feature>
<dbReference type="InterPro" id="IPR013221">
    <property type="entry name" value="Mur_ligase_cen"/>
</dbReference>
<feature type="transmembrane region" description="Helical" evidence="4">
    <location>
        <begin position="20"/>
        <end position="41"/>
    </location>
</feature>
<dbReference type="Pfam" id="PF02875">
    <property type="entry name" value="Mur_ligase_C"/>
    <property type="match status" value="1"/>
</dbReference>
<dbReference type="InterPro" id="IPR036615">
    <property type="entry name" value="Mur_ligase_C_dom_sf"/>
</dbReference>
<evidence type="ECO:0000259" key="6">
    <source>
        <dbReference type="Pfam" id="PF08245"/>
    </source>
</evidence>
<dbReference type="EMBL" id="JAKLWS010000008">
    <property type="protein sequence ID" value="MCG2588583.1"/>
    <property type="molecule type" value="Genomic_DNA"/>
</dbReference>
<sequence>MFQQVGYKTHEFRQWFSTHLFSKGVTIEHLLFNIVILVMVYLLADRVTLTSGAIIMGTFALFWFTSTSRYREEKEKKPLVFTARMFRLSIPIAIFLFFLWYVLLDLGYQVLRLRDFAEPFVELEPYFMSFGMVLVDMLIPAFVWIFGWVLKPVEIYIQYGFKKQAKRKIASLPHLKVIAITGSYGKTSTKFVIDAFLKERMSVCTTPGSYNTPMGICKVINNQLEASHKVLILEMGARYEGNIKELCDLAQPDVSVITNVGIAHLETFGSQDVIAYEKATLARELKKEGTLVLNGDDPLVRKMSELREDVKTVFVGKDGAIRASNIQTGPEGTSFLMEWYNEDGELVGNEKVTTRLLGHHNIQNMLLGAAVAREFDIRLKTIALAASRLEPVEHRLELKYRDGFVVIDDAFNSNPVGAANAVDVLSSFQQGRKFIITPGMIELGEKEADKNEEFGKKIGESEVDVAILVGEERTKPILRGIQSTEKGSDKEVRIVKSLFEANDLLNSEGQKGDVVLYENDLPDTYNS</sequence>
<evidence type="ECO:0000313" key="8">
    <source>
        <dbReference type="Proteomes" id="UP001165366"/>
    </source>
</evidence>
<accession>A0ABS9KCL2</accession>